<dbReference type="SUPFAM" id="SSF47413">
    <property type="entry name" value="lambda repressor-like DNA-binding domains"/>
    <property type="match status" value="1"/>
</dbReference>
<evidence type="ECO:0000313" key="1">
    <source>
        <dbReference type="EMBL" id="ETW94688.1"/>
    </source>
</evidence>
<dbReference type="InterPro" id="IPR001387">
    <property type="entry name" value="Cro/C1-type_HTH"/>
</dbReference>
<name>W4L9B9_9BACT</name>
<dbReference type="InterPro" id="IPR010982">
    <property type="entry name" value="Lambda_DNA-bd_dom_sf"/>
</dbReference>
<dbReference type="CDD" id="cd00093">
    <property type="entry name" value="HTH_XRE"/>
    <property type="match status" value="1"/>
</dbReference>
<evidence type="ECO:0000313" key="2">
    <source>
        <dbReference type="Proteomes" id="UP000019140"/>
    </source>
</evidence>
<dbReference type="Proteomes" id="UP000019140">
    <property type="component" value="Unassembled WGS sequence"/>
</dbReference>
<accession>W4L9B9</accession>
<gene>
    <name evidence="1" type="ORF">ETSY2_49385</name>
</gene>
<organism evidence="1 2">
    <name type="scientific">Candidatus Entotheonella gemina</name>
    <dbReference type="NCBI Taxonomy" id="1429439"/>
    <lineage>
        <taxon>Bacteria</taxon>
        <taxon>Pseudomonadati</taxon>
        <taxon>Nitrospinota/Tectimicrobiota group</taxon>
        <taxon>Candidatus Tectimicrobiota</taxon>
        <taxon>Candidatus Entotheonellia</taxon>
        <taxon>Candidatus Entotheonellales</taxon>
        <taxon>Candidatus Entotheonellaceae</taxon>
        <taxon>Candidatus Entotheonella</taxon>
    </lineage>
</organism>
<proteinExistence type="predicted"/>
<reference evidence="1 2" key="1">
    <citation type="journal article" date="2014" name="Nature">
        <title>An environmental bacterial taxon with a large and distinct metabolic repertoire.</title>
        <authorList>
            <person name="Wilson M.C."/>
            <person name="Mori T."/>
            <person name="Ruckert C."/>
            <person name="Uria A.R."/>
            <person name="Helf M.J."/>
            <person name="Takada K."/>
            <person name="Gernert C."/>
            <person name="Steffens U.A."/>
            <person name="Heycke N."/>
            <person name="Schmitt S."/>
            <person name="Rinke C."/>
            <person name="Helfrich E.J."/>
            <person name="Brachmann A.O."/>
            <person name="Gurgui C."/>
            <person name="Wakimoto T."/>
            <person name="Kracht M."/>
            <person name="Crusemann M."/>
            <person name="Hentschel U."/>
            <person name="Abe I."/>
            <person name="Matsunaga S."/>
            <person name="Kalinowski J."/>
            <person name="Takeyama H."/>
            <person name="Piel J."/>
        </authorList>
    </citation>
    <scope>NUCLEOTIDE SEQUENCE [LARGE SCALE GENOMIC DNA]</scope>
    <source>
        <strain evidence="2">TSY2</strain>
    </source>
</reference>
<protein>
    <submittedName>
        <fullName evidence="1">Uncharacterized protein</fullName>
    </submittedName>
</protein>
<dbReference type="AlphaFoldDB" id="W4L9B9"/>
<comment type="caution">
    <text evidence="1">The sequence shown here is derived from an EMBL/GenBank/DDBJ whole genome shotgun (WGS) entry which is preliminary data.</text>
</comment>
<dbReference type="PATRIC" id="fig|1429439.4.peg.8147"/>
<dbReference type="HOGENOM" id="CLU_2080474_0_0_7"/>
<sequence length="117" mass="13072">MPVVKDSEPLLSPLEIRRGLAISQERMSNLLRVSVKTISRWEKDQGQPRTPELRLRLAKLQEIRDLGLSVYTPEGLKAFLATPLPIFNGYTGFDLIQLGDYEPVIGALAADFEGMGF</sequence>
<dbReference type="Gene3D" id="1.10.260.40">
    <property type="entry name" value="lambda repressor-like DNA-binding domains"/>
    <property type="match status" value="1"/>
</dbReference>
<keyword evidence="2" id="KW-1185">Reference proteome</keyword>
<dbReference type="EMBL" id="AZHX01002427">
    <property type="protein sequence ID" value="ETW94688.1"/>
    <property type="molecule type" value="Genomic_DNA"/>
</dbReference>
<dbReference type="GO" id="GO:0003677">
    <property type="term" value="F:DNA binding"/>
    <property type="evidence" value="ECO:0007669"/>
    <property type="project" value="InterPro"/>
</dbReference>